<organism evidence="1 2">
    <name type="scientific">Racocetra persica</name>
    <dbReference type="NCBI Taxonomy" id="160502"/>
    <lineage>
        <taxon>Eukaryota</taxon>
        <taxon>Fungi</taxon>
        <taxon>Fungi incertae sedis</taxon>
        <taxon>Mucoromycota</taxon>
        <taxon>Glomeromycotina</taxon>
        <taxon>Glomeromycetes</taxon>
        <taxon>Diversisporales</taxon>
        <taxon>Gigasporaceae</taxon>
        <taxon>Racocetra</taxon>
    </lineage>
</organism>
<accession>A0ACA9QJ15</accession>
<dbReference type="EMBL" id="CAJVQC010033173">
    <property type="protein sequence ID" value="CAG8753205.1"/>
    <property type="molecule type" value="Genomic_DNA"/>
</dbReference>
<feature type="non-terminal residue" evidence="1">
    <location>
        <position position="1"/>
    </location>
</feature>
<evidence type="ECO:0000313" key="2">
    <source>
        <dbReference type="Proteomes" id="UP000789920"/>
    </source>
</evidence>
<gene>
    <name evidence="1" type="ORF">RPERSI_LOCUS14407</name>
</gene>
<proteinExistence type="predicted"/>
<dbReference type="Proteomes" id="UP000789920">
    <property type="component" value="Unassembled WGS sequence"/>
</dbReference>
<evidence type="ECO:0000313" key="1">
    <source>
        <dbReference type="EMBL" id="CAG8753205.1"/>
    </source>
</evidence>
<sequence>FEEVPIHTLYEFLLYQREAFPFNKEIYNQFDKNIIDFCDSAKDIAPELFCLALQLFEICINSASVERLWSTIVPIRSQNDNEDFVQELEKSTVSDNKICSPTTDNLPKDIVDETKTFDEKENWSNIIENWVEMLNSKNRLENGEIVDDELPEFKFGGCTTHPADDSLAK</sequence>
<name>A0ACA9QJ15_9GLOM</name>
<protein>
    <submittedName>
        <fullName evidence="1">15197_t:CDS:1</fullName>
    </submittedName>
</protein>
<comment type="caution">
    <text evidence="1">The sequence shown here is derived from an EMBL/GenBank/DDBJ whole genome shotgun (WGS) entry which is preliminary data.</text>
</comment>
<reference evidence="1" key="1">
    <citation type="submission" date="2021-06" db="EMBL/GenBank/DDBJ databases">
        <authorList>
            <person name="Kallberg Y."/>
            <person name="Tangrot J."/>
            <person name="Rosling A."/>
        </authorList>
    </citation>
    <scope>NUCLEOTIDE SEQUENCE</scope>
    <source>
        <strain evidence="1">MA461A</strain>
    </source>
</reference>
<keyword evidence="2" id="KW-1185">Reference proteome</keyword>